<dbReference type="OrthoDB" id="2896006at2759"/>
<evidence type="ECO:0000313" key="3">
    <source>
        <dbReference type="Proteomes" id="UP000248423"/>
    </source>
</evidence>
<gene>
    <name evidence="2" type="ORF">BO78DRAFT_245087</name>
</gene>
<keyword evidence="1" id="KW-0472">Membrane</keyword>
<protein>
    <submittedName>
        <fullName evidence="2">Uncharacterized protein</fullName>
    </submittedName>
</protein>
<dbReference type="STRING" id="1448318.A0A319ECV3"/>
<feature type="transmembrane region" description="Helical" evidence="1">
    <location>
        <begin position="99"/>
        <end position="128"/>
    </location>
</feature>
<keyword evidence="1" id="KW-0812">Transmembrane</keyword>
<dbReference type="EMBL" id="KZ826410">
    <property type="protein sequence ID" value="PYI01614.1"/>
    <property type="molecule type" value="Genomic_DNA"/>
</dbReference>
<keyword evidence="3" id="KW-1185">Reference proteome</keyword>
<proteinExistence type="predicted"/>
<feature type="transmembrane region" description="Helical" evidence="1">
    <location>
        <begin position="231"/>
        <end position="251"/>
    </location>
</feature>
<dbReference type="VEuPathDB" id="FungiDB:BO78DRAFT_245087"/>
<feature type="transmembrane region" description="Helical" evidence="1">
    <location>
        <begin position="44"/>
        <end position="64"/>
    </location>
</feature>
<reference evidence="2 3" key="1">
    <citation type="submission" date="2018-02" db="EMBL/GenBank/DDBJ databases">
        <title>The genomes of Aspergillus section Nigri reveals drivers in fungal speciation.</title>
        <authorList>
            <consortium name="DOE Joint Genome Institute"/>
            <person name="Vesth T.C."/>
            <person name="Nybo J."/>
            <person name="Theobald S."/>
            <person name="Brandl J."/>
            <person name="Frisvad J.C."/>
            <person name="Nielsen K.F."/>
            <person name="Lyhne E.K."/>
            <person name="Kogle M.E."/>
            <person name="Kuo A."/>
            <person name="Riley R."/>
            <person name="Clum A."/>
            <person name="Nolan M."/>
            <person name="Lipzen A."/>
            <person name="Salamov A."/>
            <person name="Henrissat B."/>
            <person name="Wiebenga A."/>
            <person name="De vries R.P."/>
            <person name="Grigoriev I.V."/>
            <person name="Mortensen U.H."/>
            <person name="Andersen M.R."/>
            <person name="Baker S.E."/>
        </authorList>
    </citation>
    <scope>NUCLEOTIDE SEQUENCE [LARGE SCALE GENOMIC DNA]</scope>
    <source>
        <strain evidence="2 3">CBS 121057</strain>
    </source>
</reference>
<organism evidence="2 3">
    <name type="scientific">Aspergillus sclerotiicarbonarius (strain CBS 121057 / IBT 28362)</name>
    <dbReference type="NCBI Taxonomy" id="1448318"/>
    <lineage>
        <taxon>Eukaryota</taxon>
        <taxon>Fungi</taxon>
        <taxon>Dikarya</taxon>
        <taxon>Ascomycota</taxon>
        <taxon>Pezizomycotina</taxon>
        <taxon>Eurotiomycetes</taxon>
        <taxon>Eurotiomycetidae</taxon>
        <taxon>Eurotiales</taxon>
        <taxon>Aspergillaceae</taxon>
        <taxon>Aspergillus</taxon>
        <taxon>Aspergillus subgen. Circumdati</taxon>
    </lineage>
</organism>
<evidence type="ECO:0000313" key="2">
    <source>
        <dbReference type="EMBL" id="PYI01614.1"/>
    </source>
</evidence>
<sequence>MMAKFLLTLFREFLNTFIHSSGDDPLLARAHGLLNPEPTQGNHVIVLIPIVGGIILDVLIRYMIGQVVMNLLILETGEPQARYWSVSGGRKGKAASRRLLATLSFLLHHGGITLLFNGIGAACTYWAAHSSLTKLLSSLILRRRFLRPLAYPIASILLAETHLSWTARTILPPDQARYVDGARDRRRWAALALPTLIHASAESILSHLPALAEELIGAPQESMDEATHSTIIMSEIIVCVLMLACQLLLLLPSRIALISVEASLLPRTCETLVFSPTRQRGTRVREIFPTAELPLRTRSAWQMIGVGRLMWCLELHGKMCLWLMGVTALVHSAVYCL</sequence>
<accession>A0A319ECV3</accession>
<keyword evidence="1" id="KW-1133">Transmembrane helix</keyword>
<dbReference type="AlphaFoldDB" id="A0A319ECV3"/>
<name>A0A319ECV3_ASPSB</name>
<evidence type="ECO:0000256" key="1">
    <source>
        <dbReference type="SAM" id="Phobius"/>
    </source>
</evidence>
<dbReference type="Proteomes" id="UP000248423">
    <property type="component" value="Unassembled WGS sequence"/>
</dbReference>